<evidence type="ECO:0000256" key="1">
    <source>
        <dbReference type="SAM" id="MobiDB-lite"/>
    </source>
</evidence>
<feature type="region of interest" description="Disordered" evidence="1">
    <location>
        <begin position="23"/>
        <end position="55"/>
    </location>
</feature>
<organism evidence="2">
    <name type="scientific">Pararge aegeria</name>
    <name type="common">speckled wood butterfly</name>
    <dbReference type="NCBI Taxonomy" id="116150"/>
    <lineage>
        <taxon>Eukaryota</taxon>
        <taxon>Metazoa</taxon>
        <taxon>Ecdysozoa</taxon>
        <taxon>Arthropoda</taxon>
        <taxon>Hexapoda</taxon>
        <taxon>Insecta</taxon>
        <taxon>Pterygota</taxon>
        <taxon>Neoptera</taxon>
        <taxon>Endopterygota</taxon>
        <taxon>Lepidoptera</taxon>
        <taxon>Glossata</taxon>
        <taxon>Ditrysia</taxon>
        <taxon>Papilionoidea</taxon>
        <taxon>Nymphalidae</taxon>
        <taxon>Satyrinae</taxon>
        <taxon>Satyrini</taxon>
        <taxon>Parargina</taxon>
        <taxon>Pararge</taxon>
    </lineage>
</organism>
<evidence type="ECO:0000313" key="2">
    <source>
        <dbReference type="EMBL" id="JAA92227.1"/>
    </source>
</evidence>
<reference evidence="2" key="1">
    <citation type="journal article" date="2013" name="BMC Genomics">
        <title>Unscrambling butterfly oogenesis.</title>
        <authorList>
            <person name="Carter J.M."/>
            <person name="Baker S.C."/>
            <person name="Pink R."/>
            <person name="Carter D.R."/>
            <person name="Collins A."/>
            <person name="Tomlin J."/>
            <person name="Gibbs M."/>
            <person name="Breuker C.J."/>
        </authorList>
    </citation>
    <scope>NUCLEOTIDE SEQUENCE</scope>
    <source>
        <tissue evidence="2">Ovary</tissue>
    </source>
</reference>
<sequence length="232" mass="26676">MQQHSVQERAAQLQTFADQLHMKNQEVHKNLRRNKPGVRVKDIKKPPEEYQPPPGFSIVPAIIRGQPSKVEEDASRLSRHQQNPHDKGYSDEKPLQSNKNWQNLPCSRQCSGLVSNKIIQLVKQTQKNETPLRPVYNPAYDPESDLRKILRNSPEILATPVFSSDDDYTDGPFRFKQLLRPTLGPTESLRKRKVRNSSNQSPWTSDSSQDSNSSKALYNKRRPQISMGVYYN</sequence>
<feature type="region of interest" description="Disordered" evidence="1">
    <location>
        <begin position="67"/>
        <end position="100"/>
    </location>
</feature>
<reference evidence="2" key="2">
    <citation type="submission" date="2013-05" db="EMBL/GenBank/DDBJ databases">
        <authorList>
            <person name="Carter J.-M."/>
            <person name="Baker S.C."/>
            <person name="Pink R."/>
            <person name="Carter D.R.F."/>
            <person name="Collins A."/>
            <person name="Tomlin J."/>
            <person name="Gibbs M."/>
            <person name="Breuker C.J."/>
        </authorList>
    </citation>
    <scope>NUCLEOTIDE SEQUENCE</scope>
    <source>
        <tissue evidence="2">Ovary</tissue>
    </source>
</reference>
<protein>
    <submittedName>
        <fullName evidence="2">Myosin IIIA</fullName>
    </submittedName>
</protein>
<feature type="compositionally biased region" description="Basic and acidic residues" evidence="1">
    <location>
        <begin position="39"/>
        <end position="48"/>
    </location>
</feature>
<dbReference type="EMBL" id="GAIX01000333">
    <property type="protein sequence ID" value="JAA92227.1"/>
    <property type="molecule type" value="Transcribed_RNA"/>
</dbReference>
<feature type="compositionally biased region" description="Basic and acidic residues" evidence="1">
    <location>
        <begin position="83"/>
        <end position="94"/>
    </location>
</feature>
<feature type="compositionally biased region" description="Low complexity" evidence="1">
    <location>
        <begin position="205"/>
        <end position="214"/>
    </location>
</feature>
<name>S4Q064_9NEOP</name>
<proteinExistence type="predicted"/>
<accession>S4Q064</accession>
<feature type="region of interest" description="Disordered" evidence="1">
    <location>
        <begin position="180"/>
        <end position="219"/>
    </location>
</feature>
<dbReference type="AlphaFoldDB" id="S4Q064"/>